<evidence type="ECO:0000259" key="2">
    <source>
        <dbReference type="Pfam" id="PF04892"/>
    </source>
</evidence>
<dbReference type="InterPro" id="IPR006976">
    <property type="entry name" value="VanZ-like"/>
</dbReference>
<evidence type="ECO:0000256" key="1">
    <source>
        <dbReference type="SAM" id="Phobius"/>
    </source>
</evidence>
<protein>
    <submittedName>
        <fullName evidence="3">Glycopeptide antibiotics resistance protein</fullName>
    </submittedName>
</protein>
<feature type="transmembrane region" description="Helical" evidence="1">
    <location>
        <begin position="102"/>
        <end position="124"/>
    </location>
</feature>
<feature type="domain" description="VanZ-like" evidence="2">
    <location>
        <begin position="14"/>
        <end position="147"/>
    </location>
</feature>
<evidence type="ECO:0000313" key="4">
    <source>
        <dbReference type="Proteomes" id="UP001230220"/>
    </source>
</evidence>
<organism evidence="3 4">
    <name type="scientific">Breznakia pachnodae</name>
    <dbReference type="NCBI Taxonomy" id="265178"/>
    <lineage>
        <taxon>Bacteria</taxon>
        <taxon>Bacillati</taxon>
        <taxon>Bacillota</taxon>
        <taxon>Erysipelotrichia</taxon>
        <taxon>Erysipelotrichales</taxon>
        <taxon>Erysipelotrichaceae</taxon>
        <taxon>Breznakia</taxon>
    </lineage>
</organism>
<dbReference type="Proteomes" id="UP001230220">
    <property type="component" value="Unassembled WGS sequence"/>
</dbReference>
<keyword evidence="1" id="KW-0812">Transmembrane</keyword>
<reference evidence="3 4" key="1">
    <citation type="submission" date="2023-07" db="EMBL/GenBank/DDBJ databases">
        <title>Genomic Encyclopedia of Type Strains, Phase IV (KMG-IV): sequencing the most valuable type-strain genomes for metagenomic binning, comparative biology and taxonomic classification.</title>
        <authorList>
            <person name="Goeker M."/>
        </authorList>
    </citation>
    <scope>NUCLEOTIDE SEQUENCE [LARGE SCALE GENOMIC DNA]</scope>
    <source>
        <strain evidence="3 4">DSM 16784</strain>
    </source>
</reference>
<feature type="transmembrane region" description="Helical" evidence="1">
    <location>
        <begin position="73"/>
        <end position="95"/>
    </location>
</feature>
<dbReference type="PANTHER" id="PTHR36834">
    <property type="entry name" value="MEMBRANE PROTEIN-RELATED"/>
    <property type="match status" value="1"/>
</dbReference>
<dbReference type="RefSeq" id="WP_307405746.1">
    <property type="nucleotide sequence ID" value="NZ_JAUSUR010000001.1"/>
</dbReference>
<name>A0ABU0DZP4_9FIRM</name>
<sequence length="165" mass="18951">MKKHEVNTTIKILFYIYIICLFLFVIIKIDNGLHGMNIFNIFNPNLYLKVNLTPFETINGYTYELANGLTMNGFLNIAGNTIVFIPLGFFIGYLYGKTFIKTILICFLISLFFETFQLLTNLGSFDIDDIILNVSSCVIGYFIYYIFYLLLLKPSINSTALSHNL</sequence>
<dbReference type="Pfam" id="PF04892">
    <property type="entry name" value="VanZ"/>
    <property type="match status" value="1"/>
</dbReference>
<keyword evidence="1" id="KW-0472">Membrane</keyword>
<comment type="caution">
    <text evidence="3">The sequence shown here is derived from an EMBL/GenBank/DDBJ whole genome shotgun (WGS) entry which is preliminary data.</text>
</comment>
<feature type="transmembrane region" description="Helical" evidence="1">
    <location>
        <begin position="12"/>
        <end position="29"/>
    </location>
</feature>
<proteinExistence type="predicted"/>
<dbReference type="EMBL" id="JAUSUR010000001">
    <property type="protein sequence ID" value="MDQ0360100.1"/>
    <property type="molecule type" value="Genomic_DNA"/>
</dbReference>
<dbReference type="PANTHER" id="PTHR36834:SF1">
    <property type="entry name" value="INTEGRAL MEMBRANE PROTEIN"/>
    <property type="match status" value="1"/>
</dbReference>
<evidence type="ECO:0000313" key="3">
    <source>
        <dbReference type="EMBL" id="MDQ0360100.1"/>
    </source>
</evidence>
<gene>
    <name evidence="3" type="ORF">J2S15_000831</name>
</gene>
<feature type="transmembrane region" description="Helical" evidence="1">
    <location>
        <begin position="130"/>
        <end position="151"/>
    </location>
</feature>
<accession>A0ABU0DZP4</accession>
<keyword evidence="4" id="KW-1185">Reference proteome</keyword>
<dbReference type="InterPro" id="IPR053150">
    <property type="entry name" value="Teicoplanin_resist-assoc"/>
</dbReference>
<keyword evidence="1" id="KW-1133">Transmembrane helix</keyword>